<name>A0A395MWV5_9HYPO</name>
<evidence type="ECO:0000313" key="1">
    <source>
        <dbReference type="EMBL" id="RFN52372.1"/>
    </source>
</evidence>
<proteinExistence type="predicted"/>
<reference evidence="1 2" key="1">
    <citation type="journal article" date="2018" name="PLoS Pathog.">
        <title>Evolution of structural diversity of trichothecenes, a family of toxins produced by plant pathogenic and entomopathogenic fungi.</title>
        <authorList>
            <person name="Proctor R.H."/>
            <person name="McCormick S.P."/>
            <person name="Kim H.S."/>
            <person name="Cardoza R.E."/>
            <person name="Stanley A.M."/>
            <person name="Lindo L."/>
            <person name="Kelly A."/>
            <person name="Brown D.W."/>
            <person name="Lee T."/>
            <person name="Vaughan M.M."/>
            <person name="Alexander N.J."/>
            <person name="Busman M."/>
            <person name="Gutierrez S."/>
        </authorList>
    </citation>
    <scope>NUCLEOTIDE SEQUENCE [LARGE SCALE GENOMIC DNA]</scope>
    <source>
        <strain evidence="1 2">NRRL 13405</strain>
    </source>
</reference>
<dbReference type="SUPFAM" id="SSF53474">
    <property type="entry name" value="alpha/beta-Hydrolases"/>
    <property type="match status" value="1"/>
</dbReference>
<dbReference type="Gene3D" id="3.40.50.1820">
    <property type="entry name" value="alpha/beta hydrolase"/>
    <property type="match status" value="1"/>
</dbReference>
<dbReference type="Proteomes" id="UP000265631">
    <property type="component" value="Unassembled WGS sequence"/>
</dbReference>
<sequence length="307" mass="34669">MTPEETQGVLQSLVAPLRNKIPSPILHRPSEAGLSYQDIFFPSEDGTPLEAWYIPCPGSTKLIIVNHPLRCTRSGYPTHIEPWKAFLGGDATGNNFELNFIPDLKILHDAGYNVLTYDMRNSGMSGTANGGITGTGRLEARDVVGAMQYVKSREDLKDMTIGLFSRCLGGIATWFAMDRRPEIFSDVRCVLVPEPLSYRPFVEKALSMFGLDDKFDEVNKMIQMETSFDIDELSPIPVMKNVKVPTFIYSVREDVLTKESDVQTMYDELVVEDKKLLWVGGTIRAKGYTYFQENPDVFVEWFAKHME</sequence>
<protein>
    <recommendedName>
        <fullName evidence="3">Gibberellin biosynthesis-related</fullName>
    </recommendedName>
</protein>
<evidence type="ECO:0008006" key="3">
    <source>
        <dbReference type="Google" id="ProtNLM"/>
    </source>
</evidence>
<dbReference type="AlphaFoldDB" id="A0A395MWV5"/>
<accession>A0A395MWV5</accession>
<keyword evidence="2" id="KW-1185">Reference proteome</keyword>
<gene>
    <name evidence="1" type="ORF">FIE12Z_3303</name>
</gene>
<organism evidence="1 2">
    <name type="scientific">Fusarium flagelliforme</name>
    <dbReference type="NCBI Taxonomy" id="2675880"/>
    <lineage>
        <taxon>Eukaryota</taxon>
        <taxon>Fungi</taxon>
        <taxon>Dikarya</taxon>
        <taxon>Ascomycota</taxon>
        <taxon>Pezizomycotina</taxon>
        <taxon>Sordariomycetes</taxon>
        <taxon>Hypocreomycetidae</taxon>
        <taxon>Hypocreales</taxon>
        <taxon>Nectriaceae</taxon>
        <taxon>Fusarium</taxon>
        <taxon>Fusarium incarnatum-equiseti species complex</taxon>
    </lineage>
</organism>
<dbReference type="OrthoDB" id="2498029at2759"/>
<evidence type="ECO:0000313" key="2">
    <source>
        <dbReference type="Proteomes" id="UP000265631"/>
    </source>
</evidence>
<dbReference type="InterPro" id="IPR029058">
    <property type="entry name" value="AB_hydrolase_fold"/>
</dbReference>
<comment type="caution">
    <text evidence="1">The sequence shown here is derived from an EMBL/GenBank/DDBJ whole genome shotgun (WGS) entry which is preliminary data.</text>
</comment>
<dbReference type="EMBL" id="PXXK01000067">
    <property type="protein sequence ID" value="RFN52372.1"/>
    <property type="molecule type" value="Genomic_DNA"/>
</dbReference>